<evidence type="ECO:0000313" key="2">
    <source>
        <dbReference type="Proteomes" id="UP001054837"/>
    </source>
</evidence>
<accession>A0AAV4Q8R7</accession>
<dbReference type="Proteomes" id="UP001054837">
    <property type="component" value="Unassembled WGS sequence"/>
</dbReference>
<reference evidence="1 2" key="1">
    <citation type="submission" date="2021-06" db="EMBL/GenBank/DDBJ databases">
        <title>Caerostris darwini draft genome.</title>
        <authorList>
            <person name="Kono N."/>
            <person name="Arakawa K."/>
        </authorList>
    </citation>
    <scope>NUCLEOTIDE SEQUENCE [LARGE SCALE GENOMIC DNA]</scope>
</reference>
<protein>
    <submittedName>
        <fullName evidence="1">Uncharacterized protein</fullName>
    </submittedName>
</protein>
<dbReference type="AlphaFoldDB" id="A0AAV4Q8R7"/>
<keyword evidence="2" id="KW-1185">Reference proteome</keyword>
<evidence type="ECO:0000313" key="1">
    <source>
        <dbReference type="EMBL" id="GIY04719.1"/>
    </source>
</evidence>
<proteinExistence type="predicted"/>
<organism evidence="1 2">
    <name type="scientific">Caerostris darwini</name>
    <dbReference type="NCBI Taxonomy" id="1538125"/>
    <lineage>
        <taxon>Eukaryota</taxon>
        <taxon>Metazoa</taxon>
        <taxon>Ecdysozoa</taxon>
        <taxon>Arthropoda</taxon>
        <taxon>Chelicerata</taxon>
        <taxon>Arachnida</taxon>
        <taxon>Araneae</taxon>
        <taxon>Araneomorphae</taxon>
        <taxon>Entelegynae</taxon>
        <taxon>Araneoidea</taxon>
        <taxon>Araneidae</taxon>
        <taxon>Caerostris</taxon>
    </lineage>
</organism>
<gene>
    <name evidence="1" type="ORF">CDAR_397031</name>
</gene>
<dbReference type="EMBL" id="BPLQ01003967">
    <property type="protein sequence ID" value="GIY04719.1"/>
    <property type="molecule type" value="Genomic_DNA"/>
</dbReference>
<sequence>MLSLTGSDAGKDHGGPVLPITVGSLHKRNKSPASNDSCYFFLYGYNIPDRSKQQAKKESLTVGFYLRLSFCVIGSETAVVFDWKPFHLAVDCVHKTDWIGSADKYNWVFLVL</sequence>
<comment type="caution">
    <text evidence="1">The sequence shown here is derived from an EMBL/GenBank/DDBJ whole genome shotgun (WGS) entry which is preliminary data.</text>
</comment>
<name>A0AAV4Q8R7_9ARAC</name>